<comment type="caution">
    <text evidence="1">The sequence shown here is derived from an EMBL/GenBank/DDBJ whole genome shotgun (WGS) entry which is preliminary data.</text>
</comment>
<organism evidence="1 2">
    <name type="scientific">Smallanthus sonchifolius</name>
    <dbReference type="NCBI Taxonomy" id="185202"/>
    <lineage>
        <taxon>Eukaryota</taxon>
        <taxon>Viridiplantae</taxon>
        <taxon>Streptophyta</taxon>
        <taxon>Embryophyta</taxon>
        <taxon>Tracheophyta</taxon>
        <taxon>Spermatophyta</taxon>
        <taxon>Magnoliopsida</taxon>
        <taxon>eudicotyledons</taxon>
        <taxon>Gunneridae</taxon>
        <taxon>Pentapetalae</taxon>
        <taxon>asterids</taxon>
        <taxon>campanulids</taxon>
        <taxon>Asterales</taxon>
        <taxon>Asteraceae</taxon>
        <taxon>Asteroideae</taxon>
        <taxon>Heliantheae alliance</taxon>
        <taxon>Millerieae</taxon>
        <taxon>Smallanthus</taxon>
    </lineage>
</organism>
<accession>A0ACB9K5R4</accession>
<dbReference type="Proteomes" id="UP001056120">
    <property type="component" value="Linkage Group LG01"/>
</dbReference>
<gene>
    <name evidence="1" type="ORF">L1987_01602</name>
</gene>
<proteinExistence type="predicted"/>
<protein>
    <submittedName>
        <fullName evidence="1">Uncharacterized protein</fullName>
    </submittedName>
</protein>
<name>A0ACB9K5R4_9ASTR</name>
<keyword evidence="2" id="KW-1185">Reference proteome</keyword>
<reference evidence="1 2" key="2">
    <citation type="journal article" date="2022" name="Mol. Ecol. Resour.">
        <title>The genomes of chicory, endive, great burdock and yacon provide insights into Asteraceae paleo-polyploidization history and plant inulin production.</title>
        <authorList>
            <person name="Fan W."/>
            <person name="Wang S."/>
            <person name="Wang H."/>
            <person name="Wang A."/>
            <person name="Jiang F."/>
            <person name="Liu H."/>
            <person name="Zhao H."/>
            <person name="Xu D."/>
            <person name="Zhang Y."/>
        </authorList>
    </citation>
    <scope>NUCLEOTIDE SEQUENCE [LARGE SCALE GENOMIC DNA]</scope>
    <source>
        <strain evidence="2">cv. Yunnan</strain>
        <tissue evidence="1">Leaves</tissue>
    </source>
</reference>
<sequence length="270" mass="30528">MHEALQFKGRNCWTYSRPLMDSNLKESDAKVEKEDIDAVSAEAETYTIEEGTNSMEITDQIEEDTNSTERTDKIEEDANSIERTDKIEEDANSIEIIVGEDPLHKAYENMHLDTIVYLLKAIKDDGKTALQSSLAGSVHPGVVIGVDLLVNAISAKQYTLDDFWDMLATAALFSLFYFVVPAMILFDEEFRDDMLFTVTLTVIVIVPSWLASAFILIYVLILLVCSIFVHLYFILWKGATILPCKSIESPEAIQSKDHYNYNESFNGVRK</sequence>
<evidence type="ECO:0000313" key="2">
    <source>
        <dbReference type="Proteomes" id="UP001056120"/>
    </source>
</evidence>
<evidence type="ECO:0000313" key="1">
    <source>
        <dbReference type="EMBL" id="KAI3827525.1"/>
    </source>
</evidence>
<reference evidence="2" key="1">
    <citation type="journal article" date="2022" name="Mol. Ecol. Resour.">
        <title>The genomes of chicory, endive, great burdock and yacon provide insights into Asteraceae palaeo-polyploidization history and plant inulin production.</title>
        <authorList>
            <person name="Fan W."/>
            <person name="Wang S."/>
            <person name="Wang H."/>
            <person name="Wang A."/>
            <person name="Jiang F."/>
            <person name="Liu H."/>
            <person name="Zhao H."/>
            <person name="Xu D."/>
            <person name="Zhang Y."/>
        </authorList>
    </citation>
    <scope>NUCLEOTIDE SEQUENCE [LARGE SCALE GENOMIC DNA]</scope>
    <source>
        <strain evidence="2">cv. Yunnan</strain>
    </source>
</reference>
<dbReference type="EMBL" id="CM042018">
    <property type="protein sequence ID" value="KAI3827525.1"/>
    <property type="molecule type" value="Genomic_DNA"/>
</dbReference>